<dbReference type="AlphaFoldDB" id="A0A8C1G7A2"/>
<dbReference type="InterPro" id="IPR046903">
    <property type="entry name" value="Mab-21-like_nuc_Trfase"/>
</dbReference>
<name>A0A8C1G7A2_CYPCA</name>
<dbReference type="SMART" id="SM01265">
    <property type="entry name" value="Mab-21"/>
    <property type="match status" value="1"/>
</dbReference>
<evidence type="ECO:0000256" key="2">
    <source>
        <dbReference type="SAM" id="MobiDB-lite"/>
    </source>
</evidence>
<keyword evidence="6" id="KW-1185">Reference proteome</keyword>
<dbReference type="GO" id="GO:0003690">
    <property type="term" value="F:double-stranded DNA binding"/>
    <property type="evidence" value="ECO:0007669"/>
    <property type="project" value="TreeGrafter"/>
</dbReference>
<dbReference type="Pfam" id="PF20266">
    <property type="entry name" value="Mab-21_C"/>
    <property type="match status" value="1"/>
</dbReference>
<dbReference type="GO" id="GO:0071360">
    <property type="term" value="P:cellular response to exogenous dsRNA"/>
    <property type="evidence" value="ECO:0007669"/>
    <property type="project" value="TreeGrafter"/>
</dbReference>
<dbReference type="GO" id="GO:0061501">
    <property type="term" value="F:2',3'-cyclic GMP-AMP synthase activity"/>
    <property type="evidence" value="ECO:0007669"/>
    <property type="project" value="TreeGrafter"/>
</dbReference>
<dbReference type="Pfam" id="PF03281">
    <property type="entry name" value="Mab-21"/>
    <property type="match status" value="1"/>
</dbReference>
<dbReference type="FunFam" id="1.10.1410.40:FF:000007">
    <property type="entry name" value="Cyclic GMP-AMP synthase"/>
    <property type="match status" value="1"/>
</dbReference>
<dbReference type="Gene3D" id="1.10.1410.40">
    <property type="match status" value="1"/>
</dbReference>
<dbReference type="Ensembl" id="ENSCCRT00010000967.1">
    <property type="protein sequence ID" value="ENSCCRP00010000873.1"/>
    <property type="gene ID" value="ENSCCRG00010000444.1"/>
</dbReference>
<sequence>MNGQRRLSSFRATVPDQTNAKDKTKANGKSKELRDHQTTDREDQSPERAEDKCAPKRESTKQRTKKDKNPNDCESEDKPHETQAPKRKTILRQSKKQKDLSQSPENPESKCEENSASTSRKDSVPNNANNADENDKQDSATSKQHIKKNDCESEGKPQQTVKSKSDEKPAPKPRTKKQKDDKAAAALESSESKSQAKSTKRPRNRPESATQTGFSEDASPAVSARSSDRQKISAENATAVRGLSVEDTGKVLKATIDKLKIKKSERSNAASYVNNITDKVITHLKQNVTWCEDIERLRTGSYYENVKICEPDEFDVMLTIPVERVDIKKFDMAGAFYSVALKRHPNKHVLDRFLNEDKIIQAGEMLRELRDAVKEAVGKLPYQINVQRKKARCPAVTMEVKMKENGKAISIDFVLGLKVHCASWPDFTKDGFKIEKWLGKKEKANMKRQPFYLVPKYEGNGNAEHDGVVAKDTWRISFSHVEKEILKRHGQSKTCCEDAGQKCCRKECLKLLKYLLQQLKDDDSKSSKMSSFCSYHAKTTLLHACATRGTDSEWAYSQLAECFKQLLEDFVQHLRERHLPNFFIPSHNLLHQASQNSCDFLANEIEFQLNNNFLIFR</sequence>
<dbReference type="GO" id="GO:0005829">
    <property type="term" value="C:cytosol"/>
    <property type="evidence" value="ECO:0007669"/>
    <property type="project" value="TreeGrafter"/>
</dbReference>
<dbReference type="GO" id="GO:0006974">
    <property type="term" value="P:DNA damage response"/>
    <property type="evidence" value="ECO:0007669"/>
    <property type="project" value="TreeGrafter"/>
</dbReference>
<dbReference type="Gene3D" id="3.30.460.90">
    <property type="match status" value="1"/>
</dbReference>
<dbReference type="GO" id="GO:0038001">
    <property type="term" value="P:paracrine signaling"/>
    <property type="evidence" value="ECO:0007669"/>
    <property type="project" value="TreeGrafter"/>
</dbReference>
<dbReference type="GO" id="GO:0002218">
    <property type="term" value="P:activation of innate immune response"/>
    <property type="evidence" value="ECO:0007669"/>
    <property type="project" value="TreeGrafter"/>
</dbReference>
<feature type="compositionally biased region" description="Polar residues" evidence="2">
    <location>
        <begin position="1"/>
        <end position="18"/>
    </location>
</feature>
<feature type="compositionally biased region" description="Basic residues" evidence="2">
    <location>
        <begin position="85"/>
        <end position="95"/>
    </location>
</feature>
<dbReference type="InterPro" id="IPR046906">
    <property type="entry name" value="Mab-21_HhH/H2TH-like"/>
</dbReference>
<feature type="domain" description="Mab-21-like nucleotidyltransferase" evidence="3">
    <location>
        <begin position="302"/>
        <end position="487"/>
    </location>
</feature>
<dbReference type="GO" id="GO:0035861">
    <property type="term" value="C:site of double-strand break"/>
    <property type="evidence" value="ECO:0007669"/>
    <property type="project" value="TreeGrafter"/>
</dbReference>
<proteinExistence type="inferred from homology"/>
<evidence type="ECO:0000259" key="4">
    <source>
        <dbReference type="Pfam" id="PF20266"/>
    </source>
</evidence>
<evidence type="ECO:0000256" key="1">
    <source>
        <dbReference type="ARBA" id="ARBA00008307"/>
    </source>
</evidence>
<dbReference type="GO" id="GO:0002230">
    <property type="term" value="P:positive regulation of defense response to virus by host"/>
    <property type="evidence" value="ECO:0007669"/>
    <property type="project" value="TreeGrafter"/>
</dbReference>
<comment type="similarity">
    <text evidence="1">Belongs to the mab-21 family.</text>
</comment>
<dbReference type="GO" id="GO:0005634">
    <property type="term" value="C:nucleus"/>
    <property type="evidence" value="ECO:0007669"/>
    <property type="project" value="TreeGrafter"/>
</dbReference>
<evidence type="ECO:0000313" key="6">
    <source>
        <dbReference type="Proteomes" id="UP000694427"/>
    </source>
</evidence>
<accession>A0A8C1G7A2</accession>
<feature type="region of interest" description="Disordered" evidence="2">
    <location>
        <begin position="1"/>
        <end position="233"/>
    </location>
</feature>
<organism evidence="5 6">
    <name type="scientific">Cyprinus carpio</name>
    <name type="common">Common carp</name>
    <dbReference type="NCBI Taxonomy" id="7962"/>
    <lineage>
        <taxon>Eukaryota</taxon>
        <taxon>Metazoa</taxon>
        <taxon>Chordata</taxon>
        <taxon>Craniata</taxon>
        <taxon>Vertebrata</taxon>
        <taxon>Euteleostomi</taxon>
        <taxon>Actinopterygii</taxon>
        <taxon>Neopterygii</taxon>
        <taxon>Teleostei</taxon>
        <taxon>Ostariophysi</taxon>
        <taxon>Cypriniformes</taxon>
        <taxon>Cyprinidae</taxon>
        <taxon>Cyprininae</taxon>
        <taxon>Cyprinus</taxon>
    </lineage>
</organism>
<dbReference type="GO" id="GO:0032481">
    <property type="term" value="P:positive regulation of type I interferon production"/>
    <property type="evidence" value="ECO:0007669"/>
    <property type="project" value="TreeGrafter"/>
</dbReference>
<feature type="compositionally biased region" description="Basic and acidic residues" evidence="2">
    <location>
        <begin position="19"/>
        <end position="84"/>
    </location>
</feature>
<feature type="domain" description="Mab-21-like HhH/H2TH-like" evidence="4">
    <location>
        <begin position="504"/>
        <end position="606"/>
    </location>
</feature>
<protein>
    <submittedName>
        <fullName evidence="5">Cyclic GMP-AMP synthase</fullName>
    </submittedName>
</protein>
<dbReference type="InterPro" id="IPR024810">
    <property type="entry name" value="MAB21L/cGLR"/>
</dbReference>
<dbReference type="PANTHER" id="PTHR10656">
    <property type="entry name" value="CELL FATE DETERMINING PROTEIN MAB21-RELATED"/>
    <property type="match status" value="1"/>
</dbReference>
<feature type="compositionally biased region" description="Low complexity" evidence="2">
    <location>
        <begin position="184"/>
        <end position="197"/>
    </location>
</feature>
<reference evidence="5" key="2">
    <citation type="submission" date="2025-09" db="UniProtKB">
        <authorList>
            <consortium name="Ensembl"/>
        </authorList>
    </citation>
    <scope>IDENTIFICATION</scope>
</reference>
<dbReference type="Proteomes" id="UP000694427">
    <property type="component" value="Unplaced"/>
</dbReference>
<dbReference type="PANTHER" id="PTHR10656:SF35">
    <property type="entry name" value="CYCLIC GMP-AMP SYNTHASE"/>
    <property type="match status" value="1"/>
</dbReference>
<feature type="compositionally biased region" description="Basic and acidic residues" evidence="2">
    <location>
        <begin position="107"/>
        <end position="123"/>
    </location>
</feature>
<evidence type="ECO:0000313" key="5">
    <source>
        <dbReference type="Ensembl" id="ENSCCRP00010000873.1"/>
    </source>
</evidence>
<reference evidence="5" key="1">
    <citation type="submission" date="2025-08" db="UniProtKB">
        <authorList>
            <consortium name="Ensembl"/>
        </authorList>
    </citation>
    <scope>IDENTIFICATION</scope>
</reference>
<dbReference type="GO" id="GO:2000042">
    <property type="term" value="P:negative regulation of double-strand break repair via homologous recombination"/>
    <property type="evidence" value="ECO:0007669"/>
    <property type="project" value="TreeGrafter"/>
</dbReference>
<evidence type="ECO:0000259" key="3">
    <source>
        <dbReference type="Pfam" id="PF03281"/>
    </source>
</evidence>
<dbReference type="GO" id="GO:0003682">
    <property type="term" value="F:chromatin binding"/>
    <property type="evidence" value="ECO:0007669"/>
    <property type="project" value="TreeGrafter"/>
</dbReference>